<organism evidence="1 2">
    <name type="scientific">Racocetra persica</name>
    <dbReference type="NCBI Taxonomy" id="160502"/>
    <lineage>
        <taxon>Eukaryota</taxon>
        <taxon>Fungi</taxon>
        <taxon>Fungi incertae sedis</taxon>
        <taxon>Mucoromycota</taxon>
        <taxon>Glomeromycotina</taxon>
        <taxon>Glomeromycetes</taxon>
        <taxon>Diversisporales</taxon>
        <taxon>Gigasporaceae</taxon>
        <taxon>Racocetra</taxon>
    </lineage>
</organism>
<gene>
    <name evidence="1" type="ORF">RPERSI_LOCUS31815</name>
</gene>
<feature type="non-terminal residue" evidence="1">
    <location>
        <position position="1"/>
    </location>
</feature>
<name>A0ACA9SK54_9GLOM</name>
<feature type="non-terminal residue" evidence="1">
    <location>
        <position position="81"/>
    </location>
</feature>
<dbReference type="Proteomes" id="UP000789920">
    <property type="component" value="Unassembled WGS sequence"/>
</dbReference>
<keyword evidence="2" id="KW-1185">Reference proteome</keyword>
<reference evidence="1" key="1">
    <citation type="submission" date="2021-06" db="EMBL/GenBank/DDBJ databases">
        <authorList>
            <person name="Kallberg Y."/>
            <person name="Tangrot J."/>
            <person name="Rosling A."/>
        </authorList>
    </citation>
    <scope>NUCLEOTIDE SEQUENCE</scope>
    <source>
        <strain evidence="1">MA461A</strain>
    </source>
</reference>
<evidence type="ECO:0000313" key="1">
    <source>
        <dbReference type="EMBL" id="CAG8841308.1"/>
    </source>
</evidence>
<accession>A0ACA9SK54</accession>
<comment type="caution">
    <text evidence="1">The sequence shown here is derived from an EMBL/GenBank/DDBJ whole genome shotgun (WGS) entry which is preliminary data.</text>
</comment>
<sequence>THSEIYLLAKEFNQLKMFYQTNNDYELQLKKTFETKESSFENVKISNIQNDKKIQQFDNQILTPLQIEKFQRIFTQHTINE</sequence>
<proteinExistence type="predicted"/>
<dbReference type="EMBL" id="CAJVQC010129897">
    <property type="protein sequence ID" value="CAG8841308.1"/>
    <property type="molecule type" value="Genomic_DNA"/>
</dbReference>
<protein>
    <submittedName>
        <fullName evidence="1">11215_t:CDS:1</fullName>
    </submittedName>
</protein>
<evidence type="ECO:0000313" key="2">
    <source>
        <dbReference type="Proteomes" id="UP000789920"/>
    </source>
</evidence>